<dbReference type="InterPro" id="IPR002401">
    <property type="entry name" value="Cyt_P450_E_grp-I"/>
</dbReference>
<dbReference type="PRINTS" id="PR00463">
    <property type="entry name" value="EP450I"/>
</dbReference>
<name>A0A9P0EDR5_NEZVI</name>
<evidence type="ECO:0000256" key="6">
    <source>
        <dbReference type="ARBA" id="ARBA00023004"/>
    </source>
</evidence>
<keyword evidence="10" id="KW-0812">Transmembrane</keyword>
<evidence type="ECO:0000256" key="5">
    <source>
        <dbReference type="ARBA" id="ARBA00023002"/>
    </source>
</evidence>
<dbReference type="GO" id="GO:0005506">
    <property type="term" value="F:iron ion binding"/>
    <property type="evidence" value="ECO:0007669"/>
    <property type="project" value="InterPro"/>
</dbReference>
<dbReference type="PANTHER" id="PTHR24291">
    <property type="entry name" value="CYTOCHROME P450 FAMILY 4"/>
    <property type="match status" value="1"/>
</dbReference>
<accession>A0A9P0EDR5</accession>
<feature type="binding site" description="axial binding residue" evidence="8">
    <location>
        <position position="431"/>
    </location>
    <ligand>
        <name>heme</name>
        <dbReference type="ChEBI" id="CHEBI:30413"/>
    </ligand>
    <ligandPart>
        <name>Fe</name>
        <dbReference type="ChEBI" id="CHEBI:18248"/>
    </ligandPart>
</feature>
<comment type="similarity">
    <text evidence="2 9">Belongs to the cytochrome P450 family.</text>
</comment>
<dbReference type="AlphaFoldDB" id="A0A9P0EDR5"/>
<dbReference type="Proteomes" id="UP001152798">
    <property type="component" value="Chromosome 3"/>
</dbReference>
<evidence type="ECO:0000256" key="7">
    <source>
        <dbReference type="ARBA" id="ARBA00023033"/>
    </source>
</evidence>
<dbReference type="SUPFAM" id="SSF48264">
    <property type="entry name" value="Cytochrome P450"/>
    <property type="match status" value="1"/>
</dbReference>
<reference evidence="11" key="1">
    <citation type="submission" date="2022-01" db="EMBL/GenBank/DDBJ databases">
        <authorList>
            <person name="King R."/>
        </authorList>
    </citation>
    <scope>NUCLEOTIDE SEQUENCE</scope>
</reference>
<dbReference type="GO" id="GO:0020037">
    <property type="term" value="F:heme binding"/>
    <property type="evidence" value="ECO:0007669"/>
    <property type="project" value="InterPro"/>
</dbReference>
<organism evidence="11 12">
    <name type="scientific">Nezara viridula</name>
    <name type="common">Southern green stink bug</name>
    <name type="synonym">Cimex viridulus</name>
    <dbReference type="NCBI Taxonomy" id="85310"/>
    <lineage>
        <taxon>Eukaryota</taxon>
        <taxon>Metazoa</taxon>
        <taxon>Ecdysozoa</taxon>
        <taxon>Arthropoda</taxon>
        <taxon>Hexapoda</taxon>
        <taxon>Insecta</taxon>
        <taxon>Pterygota</taxon>
        <taxon>Neoptera</taxon>
        <taxon>Paraneoptera</taxon>
        <taxon>Hemiptera</taxon>
        <taxon>Heteroptera</taxon>
        <taxon>Panheteroptera</taxon>
        <taxon>Pentatomomorpha</taxon>
        <taxon>Pentatomoidea</taxon>
        <taxon>Pentatomidae</taxon>
        <taxon>Pentatominae</taxon>
        <taxon>Nezara</taxon>
    </lineage>
</organism>
<dbReference type="Pfam" id="PF00067">
    <property type="entry name" value="p450"/>
    <property type="match status" value="1"/>
</dbReference>
<feature type="transmembrane region" description="Helical" evidence="10">
    <location>
        <begin position="32"/>
        <end position="54"/>
    </location>
</feature>
<evidence type="ECO:0000256" key="4">
    <source>
        <dbReference type="ARBA" id="ARBA00022723"/>
    </source>
</evidence>
<keyword evidence="3 8" id="KW-0349">Heme</keyword>
<evidence type="ECO:0000256" key="9">
    <source>
        <dbReference type="RuleBase" id="RU000461"/>
    </source>
</evidence>
<keyword evidence="5 9" id="KW-0560">Oxidoreductase</keyword>
<dbReference type="OrthoDB" id="1470350at2759"/>
<evidence type="ECO:0000256" key="1">
    <source>
        <dbReference type="ARBA" id="ARBA00001971"/>
    </source>
</evidence>
<dbReference type="GO" id="GO:0016705">
    <property type="term" value="F:oxidoreductase activity, acting on paired donors, with incorporation or reduction of molecular oxygen"/>
    <property type="evidence" value="ECO:0007669"/>
    <property type="project" value="InterPro"/>
</dbReference>
<dbReference type="InterPro" id="IPR050196">
    <property type="entry name" value="Cytochrome_P450_Monoox"/>
</dbReference>
<dbReference type="GO" id="GO:0004497">
    <property type="term" value="F:monooxygenase activity"/>
    <property type="evidence" value="ECO:0007669"/>
    <property type="project" value="UniProtKB-KW"/>
</dbReference>
<dbReference type="InterPro" id="IPR036396">
    <property type="entry name" value="Cyt_P450_sf"/>
</dbReference>
<dbReference type="EMBL" id="OV725079">
    <property type="protein sequence ID" value="CAH1394615.1"/>
    <property type="molecule type" value="Genomic_DNA"/>
</dbReference>
<evidence type="ECO:0008006" key="13">
    <source>
        <dbReference type="Google" id="ProtNLM"/>
    </source>
</evidence>
<evidence type="ECO:0000256" key="8">
    <source>
        <dbReference type="PIRSR" id="PIRSR602401-1"/>
    </source>
</evidence>
<dbReference type="PANTHER" id="PTHR24291:SF50">
    <property type="entry name" value="BIFUNCTIONAL ALBAFLAVENONE MONOOXYGENASE_TERPENE SYNTHASE"/>
    <property type="match status" value="1"/>
</dbReference>
<evidence type="ECO:0000256" key="10">
    <source>
        <dbReference type="SAM" id="Phobius"/>
    </source>
</evidence>
<keyword evidence="6 8" id="KW-0408">Iron</keyword>
<evidence type="ECO:0000313" key="12">
    <source>
        <dbReference type="Proteomes" id="UP001152798"/>
    </source>
</evidence>
<evidence type="ECO:0000256" key="3">
    <source>
        <dbReference type="ARBA" id="ARBA00022617"/>
    </source>
</evidence>
<feature type="transmembrane region" description="Helical" evidence="10">
    <location>
        <begin position="7"/>
        <end position="26"/>
    </location>
</feature>
<evidence type="ECO:0000313" key="11">
    <source>
        <dbReference type="EMBL" id="CAH1394615.1"/>
    </source>
</evidence>
<dbReference type="Gene3D" id="1.10.630.10">
    <property type="entry name" value="Cytochrome P450"/>
    <property type="match status" value="1"/>
</dbReference>
<evidence type="ECO:0000256" key="2">
    <source>
        <dbReference type="ARBA" id="ARBA00010617"/>
    </source>
</evidence>
<keyword evidence="10" id="KW-1133">Transmembrane helix</keyword>
<keyword evidence="12" id="KW-1185">Reference proteome</keyword>
<dbReference type="InterPro" id="IPR001128">
    <property type="entry name" value="Cyt_P450"/>
</dbReference>
<sequence>MDGIYKVLLTILLANLVFGVILWLRVRKLCSFPGFLGVPVIGNLFYFYKTLFLITADSLENHLKEVTEKHGKNGFCFHISYGYKITAIITNPEIIKKISFHPNLIDKSYEMYGGFLDYMRGPFSRPRSDEKWKMWRKEYNIFLKRSCVDNDYFNTYITSAETLVNMMLDSTSAYGASIALTQNVTMRTLFGVETDLVYNKEIIKVLTRLIEMGAMLGANTNIARAIAPIVRPIAEKVSGKAVVIRKTIFQKIYKTIVSKKEPLSEPRLAMNVAAKSIESNESKRTLLQLMQEVLFTSAHTVASALSNTIILLAVQPDMQERAFKEQCEIFGNDSRDPTIDDVERMEFLGRFIKECLRFLGPPFSGRKATADINLDGTIIPKGSIVVYLFNSITMDSKYWQNPNVFEPDRFLEESDLMKYTFTPFGVGVRSCPGMYFATTLIKITLSKILRTVKLRPVDKDFRFESLKYRSSLLTEIANHPKLHVERRA</sequence>
<keyword evidence="4 8" id="KW-0479">Metal-binding</keyword>
<gene>
    <name evidence="11" type="ORF">NEZAVI_LOCUS5080</name>
</gene>
<dbReference type="InterPro" id="IPR017972">
    <property type="entry name" value="Cyt_P450_CS"/>
</dbReference>
<dbReference type="PROSITE" id="PS00086">
    <property type="entry name" value="CYTOCHROME_P450"/>
    <property type="match status" value="1"/>
</dbReference>
<comment type="cofactor">
    <cofactor evidence="1 8">
        <name>heme</name>
        <dbReference type="ChEBI" id="CHEBI:30413"/>
    </cofactor>
</comment>
<keyword evidence="7 9" id="KW-0503">Monooxygenase</keyword>
<keyword evidence="10" id="KW-0472">Membrane</keyword>
<proteinExistence type="inferred from homology"/>
<protein>
    <recommendedName>
        <fullName evidence="13">Cytochrome P450</fullName>
    </recommendedName>
</protein>